<dbReference type="EMBL" id="BONZ01000026">
    <property type="protein sequence ID" value="GIH14495.1"/>
    <property type="molecule type" value="Genomic_DNA"/>
</dbReference>
<dbReference type="GO" id="GO:0003700">
    <property type="term" value="F:DNA-binding transcription factor activity"/>
    <property type="evidence" value="ECO:0007669"/>
    <property type="project" value="TreeGrafter"/>
</dbReference>
<feature type="DNA-binding region" description="H-T-H motif" evidence="4">
    <location>
        <begin position="52"/>
        <end position="71"/>
    </location>
</feature>
<evidence type="ECO:0000256" key="1">
    <source>
        <dbReference type="ARBA" id="ARBA00023015"/>
    </source>
</evidence>
<keyword evidence="7" id="KW-1185">Reference proteome</keyword>
<dbReference type="Pfam" id="PF00440">
    <property type="entry name" value="TetR_N"/>
    <property type="match status" value="1"/>
</dbReference>
<dbReference type="InterPro" id="IPR050109">
    <property type="entry name" value="HTH-type_TetR-like_transc_reg"/>
</dbReference>
<evidence type="ECO:0000313" key="7">
    <source>
        <dbReference type="Proteomes" id="UP000642748"/>
    </source>
</evidence>
<dbReference type="GO" id="GO:0000976">
    <property type="term" value="F:transcription cis-regulatory region binding"/>
    <property type="evidence" value="ECO:0007669"/>
    <property type="project" value="TreeGrafter"/>
</dbReference>
<keyword evidence="2 4" id="KW-0238">DNA-binding</keyword>
<dbReference type="PROSITE" id="PS50977">
    <property type="entry name" value="HTH_TETR_2"/>
    <property type="match status" value="1"/>
</dbReference>
<dbReference type="SUPFAM" id="SSF46689">
    <property type="entry name" value="Homeodomain-like"/>
    <property type="match status" value="1"/>
</dbReference>
<dbReference type="PANTHER" id="PTHR30055:SF234">
    <property type="entry name" value="HTH-TYPE TRANSCRIPTIONAL REGULATOR BETI"/>
    <property type="match status" value="1"/>
</dbReference>
<reference evidence="6" key="1">
    <citation type="submission" date="2021-01" db="EMBL/GenBank/DDBJ databases">
        <title>Whole genome shotgun sequence of Rugosimonospora africana NBRC 104875.</title>
        <authorList>
            <person name="Komaki H."/>
            <person name="Tamura T."/>
        </authorList>
    </citation>
    <scope>NUCLEOTIDE SEQUENCE</scope>
    <source>
        <strain evidence="6">NBRC 104875</strain>
    </source>
</reference>
<comment type="caution">
    <text evidence="6">The sequence shown here is derived from an EMBL/GenBank/DDBJ whole genome shotgun (WGS) entry which is preliminary data.</text>
</comment>
<protein>
    <submittedName>
        <fullName evidence="6">TetR family transcriptional regulator</fullName>
    </submittedName>
</protein>
<accession>A0A8J3QRT3</accession>
<evidence type="ECO:0000313" key="6">
    <source>
        <dbReference type="EMBL" id="GIH14495.1"/>
    </source>
</evidence>
<dbReference type="InterPro" id="IPR009057">
    <property type="entry name" value="Homeodomain-like_sf"/>
</dbReference>
<evidence type="ECO:0000259" key="5">
    <source>
        <dbReference type="PROSITE" id="PS50977"/>
    </source>
</evidence>
<name>A0A8J3QRT3_9ACTN</name>
<keyword evidence="1" id="KW-0805">Transcription regulation</keyword>
<dbReference type="PANTHER" id="PTHR30055">
    <property type="entry name" value="HTH-TYPE TRANSCRIPTIONAL REGULATOR RUTR"/>
    <property type="match status" value="1"/>
</dbReference>
<dbReference type="Gene3D" id="1.10.10.60">
    <property type="entry name" value="Homeodomain-like"/>
    <property type="match status" value="1"/>
</dbReference>
<gene>
    <name evidence="6" type="ORF">Raf01_26670</name>
</gene>
<dbReference type="InterPro" id="IPR036271">
    <property type="entry name" value="Tet_transcr_reg_TetR-rel_C_sf"/>
</dbReference>
<evidence type="ECO:0000256" key="3">
    <source>
        <dbReference type="ARBA" id="ARBA00023163"/>
    </source>
</evidence>
<proteinExistence type="predicted"/>
<keyword evidence="3" id="KW-0804">Transcription</keyword>
<dbReference type="AlphaFoldDB" id="A0A8J3QRT3"/>
<evidence type="ECO:0000256" key="2">
    <source>
        <dbReference type="ARBA" id="ARBA00023125"/>
    </source>
</evidence>
<sequence>MKKVYRVKNWDRYSGVVTTEPGLRERKKAQTRQRISDIATGLFLAKGFDNVTVAEIAEAAEVSKMTVFNYFPRKEDLFFDRGPEAAALIAGAIRGRHDGETPVAALRRMLLDLLRQGHPLAGVGESLSGFWQVVVDSPALLARVREAAEELEDLLTTLFAEAAGGRPDDPAARLAAALVVAACRTAYVATAQRQLAGEGHADVVEDHAALLNTAFDVVERGLGADALRGR</sequence>
<feature type="domain" description="HTH tetR-type" evidence="5">
    <location>
        <begin position="29"/>
        <end position="89"/>
    </location>
</feature>
<dbReference type="InterPro" id="IPR001647">
    <property type="entry name" value="HTH_TetR"/>
</dbReference>
<organism evidence="6 7">
    <name type="scientific">Rugosimonospora africana</name>
    <dbReference type="NCBI Taxonomy" id="556532"/>
    <lineage>
        <taxon>Bacteria</taxon>
        <taxon>Bacillati</taxon>
        <taxon>Actinomycetota</taxon>
        <taxon>Actinomycetes</taxon>
        <taxon>Micromonosporales</taxon>
        <taxon>Micromonosporaceae</taxon>
        <taxon>Rugosimonospora</taxon>
    </lineage>
</organism>
<dbReference type="PRINTS" id="PR00455">
    <property type="entry name" value="HTHTETR"/>
</dbReference>
<dbReference type="Proteomes" id="UP000642748">
    <property type="component" value="Unassembled WGS sequence"/>
</dbReference>
<dbReference type="Gene3D" id="1.10.357.10">
    <property type="entry name" value="Tetracycline Repressor, domain 2"/>
    <property type="match status" value="1"/>
</dbReference>
<evidence type="ECO:0000256" key="4">
    <source>
        <dbReference type="PROSITE-ProRule" id="PRU00335"/>
    </source>
</evidence>
<dbReference type="SUPFAM" id="SSF48498">
    <property type="entry name" value="Tetracyclin repressor-like, C-terminal domain"/>
    <property type="match status" value="1"/>
</dbReference>